<dbReference type="OrthoDB" id="1923367at2759"/>
<protein>
    <submittedName>
        <fullName evidence="3">Cyclin-J18</fullName>
    </submittedName>
</protein>
<evidence type="ECO:0000313" key="2">
    <source>
        <dbReference type="Proteomes" id="UP000515151"/>
    </source>
</evidence>
<gene>
    <name evidence="3" type="primary">LOC116203372</name>
</gene>
<proteinExistence type="predicted"/>
<dbReference type="AlphaFoldDB" id="A0A6P8DHK8"/>
<dbReference type="Proteomes" id="UP000515151">
    <property type="component" value="Chromosome 4"/>
</dbReference>
<reference evidence="2" key="1">
    <citation type="journal article" date="2020" name="Plant Biotechnol. J.">
        <title>The pomegranate (Punica granatum L.) draft genome dissects genetic divergence between soft- and hard-seeded cultivars.</title>
        <authorList>
            <person name="Luo X."/>
            <person name="Li H."/>
            <person name="Wu Z."/>
            <person name="Yao W."/>
            <person name="Zhao P."/>
            <person name="Cao D."/>
            <person name="Yu H."/>
            <person name="Li K."/>
            <person name="Poudel K."/>
            <person name="Zhao D."/>
            <person name="Zhang F."/>
            <person name="Xia X."/>
            <person name="Chen L."/>
            <person name="Wang Q."/>
            <person name="Jing D."/>
            <person name="Cao S."/>
        </authorList>
    </citation>
    <scope>NUCLEOTIDE SEQUENCE [LARGE SCALE GENOMIC DNA]</scope>
    <source>
        <strain evidence="2">cv. Tunisia</strain>
    </source>
</reference>
<feature type="domain" description="Cyclin N-terminal" evidence="1">
    <location>
        <begin position="62"/>
        <end position="131"/>
    </location>
</feature>
<dbReference type="Gene3D" id="1.10.472.10">
    <property type="entry name" value="Cyclin-like"/>
    <property type="match status" value="1"/>
</dbReference>
<dbReference type="RefSeq" id="XP_031390928.1">
    <property type="nucleotide sequence ID" value="XM_031535068.1"/>
</dbReference>
<accession>A0A6P8DHK8</accession>
<evidence type="ECO:0000259" key="1">
    <source>
        <dbReference type="Pfam" id="PF00134"/>
    </source>
</evidence>
<dbReference type="GeneID" id="116203372"/>
<dbReference type="Pfam" id="PF00134">
    <property type="entry name" value="Cyclin_N"/>
    <property type="match status" value="1"/>
</dbReference>
<dbReference type="InterPro" id="IPR036915">
    <property type="entry name" value="Cyclin-like_sf"/>
</dbReference>
<keyword evidence="2" id="KW-1185">Reference proteome</keyword>
<sequence length="244" mass="28339">MWIERSPSPSRRARRRQAVGFLIEAAQQLEVSPMVKYTALYLFACRFWPSLIRSGEANIIRHWLLQPIEESNLQLFALISLWISSKIHNSRPLMLKSLKSLADHVIRDQHFTRRDFSEAEVTFLQVLNFEIGNANNVFMCLEELYFQFREVAKVGEHLNFEACLDVMDLLYEEDTSILHCSPCSLAAAVLVASYLITVPKQRWEFPILSWVKFLTACEEEEIMELIKYLLKHVFGPVLVERGTS</sequence>
<dbReference type="SUPFAM" id="SSF47954">
    <property type="entry name" value="Cyclin-like"/>
    <property type="match status" value="1"/>
</dbReference>
<reference evidence="3" key="2">
    <citation type="submission" date="2025-08" db="UniProtKB">
        <authorList>
            <consortium name="RefSeq"/>
        </authorList>
    </citation>
    <scope>IDENTIFICATION</scope>
    <source>
        <tissue evidence="3">Leaf</tissue>
    </source>
</reference>
<name>A0A6P8DHK8_PUNGR</name>
<evidence type="ECO:0000313" key="3">
    <source>
        <dbReference type="RefSeq" id="XP_031390928.1"/>
    </source>
</evidence>
<dbReference type="InterPro" id="IPR006671">
    <property type="entry name" value="Cyclin_N"/>
</dbReference>
<organism evidence="2 3">
    <name type="scientific">Punica granatum</name>
    <name type="common">Pomegranate</name>
    <dbReference type="NCBI Taxonomy" id="22663"/>
    <lineage>
        <taxon>Eukaryota</taxon>
        <taxon>Viridiplantae</taxon>
        <taxon>Streptophyta</taxon>
        <taxon>Embryophyta</taxon>
        <taxon>Tracheophyta</taxon>
        <taxon>Spermatophyta</taxon>
        <taxon>Magnoliopsida</taxon>
        <taxon>eudicotyledons</taxon>
        <taxon>Gunneridae</taxon>
        <taxon>Pentapetalae</taxon>
        <taxon>rosids</taxon>
        <taxon>malvids</taxon>
        <taxon>Myrtales</taxon>
        <taxon>Lythraceae</taxon>
        <taxon>Punica</taxon>
    </lineage>
</organism>